<dbReference type="Gene3D" id="1.10.600.10">
    <property type="entry name" value="Farnesyl Diphosphate Synthase"/>
    <property type="match status" value="1"/>
</dbReference>
<evidence type="ECO:0000256" key="3">
    <source>
        <dbReference type="ARBA" id="ARBA00022723"/>
    </source>
</evidence>
<accession>A0A5C5G0M9</accession>
<keyword evidence="3" id="KW-0479">Metal-binding</keyword>
<feature type="region of interest" description="Disordered" evidence="13">
    <location>
        <begin position="377"/>
        <end position="450"/>
    </location>
</feature>
<dbReference type="GO" id="GO:0046872">
    <property type="term" value="F:metal ion binding"/>
    <property type="evidence" value="ECO:0007669"/>
    <property type="project" value="UniProtKB-KW"/>
</dbReference>
<dbReference type="PANTHER" id="PTHR12001">
    <property type="entry name" value="GERANYLGERANYL PYROPHOSPHATE SYNTHASE"/>
    <property type="match status" value="1"/>
</dbReference>
<keyword evidence="5" id="KW-0456">Lyase</keyword>
<evidence type="ECO:0000256" key="6">
    <source>
        <dbReference type="ARBA" id="ARBA00032052"/>
    </source>
</evidence>
<comment type="caution">
    <text evidence="14">The sequence shown here is derived from an EMBL/GenBank/DDBJ whole genome shotgun (WGS) entry which is preliminary data.</text>
</comment>
<organism evidence="14 15">
    <name type="scientific">Rhodotorula diobovata</name>
    <dbReference type="NCBI Taxonomy" id="5288"/>
    <lineage>
        <taxon>Eukaryota</taxon>
        <taxon>Fungi</taxon>
        <taxon>Dikarya</taxon>
        <taxon>Basidiomycota</taxon>
        <taxon>Pucciniomycotina</taxon>
        <taxon>Microbotryomycetes</taxon>
        <taxon>Sporidiobolales</taxon>
        <taxon>Sporidiobolaceae</taxon>
        <taxon>Rhodotorula</taxon>
    </lineage>
</organism>
<dbReference type="OrthoDB" id="6921389at2759"/>
<feature type="compositionally biased region" description="Pro residues" evidence="13">
    <location>
        <begin position="422"/>
        <end position="432"/>
    </location>
</feature>
<evidence type="ECO:0000313" key="15">
    <source>
        <dbReference type="Proteomes" id="UP000311382"/>
    </source>
</evidence>
<keyword evidence="15" id="KW-1185">Reference proteome</keyword>
<evidence type="ECO:0000256" key="11">
    <source>
        <dbReference type="ARBA" id="ARBA00033096"/>
    </source>
</evidence>
<comment type="cofactor">
    <cofactor evidence="1">
        <name>Mg(2+)</name>
        <dbReference type="ChEBI" id="CHEBI:18420"/>
    </cofactor>
</comment>
<keyword evidence="12 14" id="KW-0808">Transferase</keyword>
<dbReference type="SFLD" id="SFLDS00005">
    <property type="entry name" value="Isoprenoid_Synthase_Type_I"/>
    <property type="match status" value="1"/>
</dbReference>
<keyword evidence="4" id="KW-0460">Magnesium</keyword>
<dbReference type="GO" id="GO:0004659">
    <property type="term" value="F:prenyltransferase activity"/>
    <property type="evidence" value="ECO:0007669"/>
    <property type="project" value="InterPro"/>
</dbReference>
<dbReference type="CDD" id="cd00685">
    <property type="entry name" value="Trans_IPPS_HT"/>
    <property type="match status" value="1"/>
</dbReference>
<protein>
    <recommendedName>
        <fullName evidence="10">(2E,6E)-farnesyl diphosphate synthase</fullName>
    </recommendedName>
    <alternativeName>
        <fullName evidence="9">Dimethylallyltranstransferase</fullName>
    </alternativeName>
    <alternativeName>
        <fullName evidence="8">Farnesyl diphosphate synthase</fullName>
    </alternativeName>
    <alternativeName>
        <fullName evidence="6">Farnesyltranstransferase</fullName>
    </alternativeName>
    <alternativeName>
        <fullName evidence="11">Geranylgeranyl diphosphate synthase</fullName>
    </alternativeName>
    <alternativeName>
        <fullName evidence="7">Geranyltranstransferase</fullName>
    </alternativeName>
</protein>
<name>A0A5C5G0M9_9BASI</name>
<evidence type="ECO:0000256" key="8">
    <source>
        <dbReference type="ARBA" id="ARBA00032424"/>
    </source>
</evidence>
<dbReference type="InterPro" id="IPR008949">
    <property type="entry name" value="Isoprenoid_synthase_dom_sf"/>
</dbReference>
<evidence type="ECO:0000256" key="4">
    <source>
        <dbReference type="ARBA" id="ARBA00022842"/>
    </source>
</evidence>
<dbReference type="Pfam" id="PF00348">
    <property type="entry name" value="polyprenyl_synt"/>
    <property type="match status" value="1"/>
</dbReference>
<evidence type="ECO:0000256" key="5">
    <source>
        <dbReference type="ARBA" id="ARBA00023239"/>
    </source>
</evidence>
<dbReference type="Proteomes" id="UP000311382">
    <property type="component" value="Unassembled WGS sequence"/>
</dbReference>
<evidence type="ECO:0000256" key="1">
    <source>
        <dbReference type="ARBA" id="ARBA00001946"/>
    </source>
</evidence>
<comment type="similarity">
    <text evidence="2 12">Belongs to the FPP/GGPP synthase family.</text>
</comment>
<evidence type="ECO:0000313" key="14">
    <source>
        <dbReference type="EMBL" id="TNY22002.1"/>
    </source>
</evidence>
<sequence length="450" mass="49520">MGLEYYDDFLDKVADPPRWHQAQEQVRRSSLALSPRASQPPHIALVRICICLCPISPPHPRLVRPQVLVEPYAYLASIPGKEVRSALIASFNTWMQVPDDDLDTVKKVVGMLHTASLLMDDVEDDSHLRRGMPVAHKIYGIPQTINSANYVYFLAFQALQRIRPRPGVKVEEMVTDELLNLHRGQGMDLFWRENLICPTEPEYIDMVNNKTGGLFRIAIKLMMAASPESPPRDYVPLANLIGIIFQIRDDYVNLQSAEYTANKGYCEDLSEGKFSFPIVHAIRADTTNRQLLNILRERPSSPGPKTYAVSYMETRTGSFAYTRDVLRRLMAQARAEVARLGGNAGVEAILDKLELGEPTKDEDREAMEKMLEKVVRSKPVKEVNGHGAGSLSGSAAGSGATTPAGAGARLSRPVSVVQAPLVPAPAPAPAPTSEPEQSANAVFESMAPPS</sequence>
<dbReference type="PANTHER" id="PTHR12001:SF44">
    <property type="entry name" value="GERANYLGERANYL PYROPHOSPHATE SYNTHASE"/>
    <property type="match status" value="1"/>
</dbReference>
<dbReference type="InterPro" id="IPR000092">
    <property type="entry name" value="Polyprenyl_synt"/>
</dbReference>
<feature type="compositionally biased region" description="Low complexity" evidence="13">
    <location>
        <begin position="389"/>
        <end position="421"/>
    </location>
</feature>
<dbReference type="GO" id="GO:0016829">
    <property type="term" value="F:lyase activity"/>
    <property type="evidence" value="ECO:0007669"/>
    <property type="project" value="UniProtKB-KW"/>
</dbReference>
<evidence type="ECO:0000256" key="13">
    <source>
        <dbReference type="SAM" id="MobiDB-lite"/>
    </source>
</evidence>
<dbReference type="PROSITE" id="PS00723">
    <property type="entry name" value="POLYPRENYL_SYNTHASE_1"/>
    <property type="match status" value="1"/>
</dbReference>
<evidence type="ECO:0000256" key="10">
    <source>
        <dbReference type="ARBA" id="ARBA00032873"/>
    </source>
</evidence>
<dbReference type="GO" id="GO:0008299">
    <property type="term" value="P:isoprenoid biosynthetic process"/>
    <property type="evidence" value="ECO:0007669"/>
    <property type="project" value="InterPro"/>
</dbReference>
<dbReference type="InterPro" id="IPR033749">
    <property type="entry name" value="Polyprenyl_synt_CS"/>
</dbReference>
<dbReference type="AlphaFoldDB" id="A0A5C5G0M9"/>
<evidence type="ECO:0000256" key="7">
    <source>
        <dbReference type="ARBA" id="ARBA00032380"/>
    </source>
</evidence>
<dbReference type="STRING" id="5288.A0A5C5G0M9"/>
<evidence type="ECO:0000256" key="9">
    <source>
        <dbReference type="ARBA" id="ARBA00032448"/>
    </source>
</evidence>
<reference evidence="14 15" key="1">
    <citation type="submission" date="2019-03" db="EMBL/GenBank/DDBJ databases">
        <title>Rhodosporidium diobovatum UCD-FST 08-225 genome sequencing, assembly, and annotation.</title>
        <authorList>
            <person name="Fakankun I.U."/>
            <person name="Fristensky B."/>
            <person name="Levin D.B."/>
        </authorList>
    </citation>
    <scope>NUCLEOTIDE SEQUENCE [LARGE SCALE GENOMIC DNA]</scope>
    <source>
        <strain evidence="14 15">UCD-FST 08-225</strain>
    </source>
</reference>
<gene>
    <name evidence="14" type="ORF">DMC30DRAFT_349722</name>
</gene>
<dbReference type="PROSITE" id="PS00444">
    <property type="entry name" value="POLYPRENYL_SYNTHASE_2"/>
    <property type="match status" value="1"/>
</dbReference>
<evidence type="ECO:0000256" key="12">
    <source>
        <dbReference type="RuleBase" id="RU004466"/>
    </source>
</evidence>
<evidence type="ECO:0000256" key="2">
    <source>
        <dbReference type="ARBA" id="ARBA00006706"/>
    </source>
</evidence>
<proteinExistence type="inferred from homology"/>
<dbReference type="SUPFAM" id="SSF48576">
    <property type="entry name" value="Terpenoid synthases"/>
    <property type="match status" value="1"/>
</dbReference>
<dbReference type="EMBL" id="SOZI01000033">
    <property type="protein sequence ID" value="TNY22002.1"/>
    <property type="molecule type" value="Genomic_DNA"/>
</dbReference>